<dbReference type="GO" id="GO:0006749">
    <property type="term" value="P:glutathione metabolic process"/>
    <property type="evidence" value="ECO:0007669"/>
    <property type="project" value="TreeGrafter"/>
</dbReference>
<dbReference type="InterPro" id="IPR045079">
    <property type="entry name" value="Oxoprolinase-like"/>
</dbReference>
<feature type="region of interest" description="Disordered" evidence="1">
    <location>
        <begin position="521"/>
        <end position="551"/>
    </location>
</feature>
<gene>
    <name evidence="3" type="ORF">SAMN04487779_100661</name>
</gene>
<evidence type="ECO:0000313" key="3">
    <source>
        <dbReference type="EMBL" id="SDD27988.1"/>
    </source>
</evidence>
<dbReference type="GO" id="GO:0005829">
    <property type="term" value="C:cytosol"/>
    <property type="evidence" value="ECO:0007669"/>
    <property type="project" value="TreeGrafter"/>
</dbReference>
<name>A0A1G6TFY6_9PROT</name>
<evidence type="ECO:0000259" key="2">
    <source>
        <dbReference type="Pfam" id="PF02538"/>
    </source>
</evidence>
<proteinExistence type="predicted"/>
<feature type="domain" description="Hydantoinase B/oxoprolinase" evidence="2">
    <location>
        <begin position="9"/>
        <end position="533"/>
    </location>
</feature>
<dbReference type="Proteomes" id="UP000198925">
    <property type="component" value="Unassembled WGS sequence"/>
</dbReference>
<dbReference type="Pfam" id="PF02538">
    <property type="entry name" value="Hydantoinase_B"/>
    <property type="match status" value="1"/>
</dbReference>
<keyword evidence="4" id="KW-1185">Reference proteome</keyword>
<evidence type="ECO:0000256" key="1">
    <source>
        <dbReference type="SAM" id="MobiDB-lite"/>
    </source>
</evidence>
<organism evidence="3 4">
    <name type="scientific">Belnapia rosea</name>
    <dbReference type="NCBI Taxonomy" id="938405"/>
    <lineage>
        <taxon>Bacteria</taxon>
        <taxon>Pseudomonadati</taxon>
        <taxon>Pseudomonadota</taxon>
        <taxon>Alphaproteobacteria</taxon>
        <taxon>Acetobacterales</taxon>
        <taxon>Roseomonadaceae</taxon>
        <taxon>Belnapia</taxon>
    </lineage>
</organism>
<dbReference type="GO" id="GO:0017168">
    <property type="term" value="F:5-oxoprolinase (ATP-hydrolyzing) activity"/>
    <property type="evidence" value="ECO:0007669"/>
    <property type="project" value="TreeGrafter"/>
</dbReference>
<reference evidence="3 4" key="1">
    <citation type="submission" date="2016-10" db="EMBL/GenBank/DDBJ databases">
        <authorList>
            <person name="de Groot N.N."/>
        </authorList>
    </citation>
    <scope>NUCLEOTIDE SEQUENCE [LARGE SCALE GENOMIC DNA]</scope>
    <source>
        <strain evidence="3 4">CPCC 100156</strain>
    </source>
</reference>
<evidence type="ECO:0000313" key="4">
    <source>
        <dbReference type="Proteomes" id="UP000198925"/>
    </source>
</evidence>
<sequence length="551" mass="59186">MAEPAPMLDPVTLAVLDNRLRAIVEEMGEAMLRTSYSQILNSSRDFSIALCDAQCRLVAQADHIPVHVGAMPWAARAVAEAFPAPREGDTYLLNDPYHGGSHLPDLTIIIPIFAEGALRFWSVVRAHQSDIGGATHGGYNPGATEIWQEGVRIPPIRLGEDGGLRDDLIRMLATNTRLPRDFTGDLMAMIGAARLGEQRLLPLLATHGAGRMEAAVGAILDLSEAHARRILATWPDGSWLGEAFLDDDGFGREDIAIRARVTKRGESLVVDLSESDEQATGFVNSSYPNMRSAVAMAFAFLLDPEVAKNDGAFRPVEVIAREGTVVWAREGAPVTLCTSHCSNEIVESIVRALQHCCPERAMGGWGRRFRVAITGQDARRPQRRFVWHLFHARPGGGASAGGDGWSTSGEWHSAGGLKFGSVEMAEARFPLLFERHEFLPGSAGEGQHRGGLGGELSLLVESDGPCRANTAGDGARHGAAGMCGGRDGAPHHYRLRRADGTERVLKTKEVGIGIEPGDRLLVQAGGGGGWGDPARRDPAARARDEQEGLVP</sequence>
<dbReference type="EMBL" id="FMZX01000006">
    <property type="protein sequence ID" value="SDD27988.1"/>
    <property type="molecule type" value="Genomic_DNA"/>
</dbReference>
<dbReference type="PANTHER" id="PTHR11365">
    <property type="entry name" value="5-OXOPROLINASE RELATED"/>
    <property type="match status" value="1"/>
</dbReference>
<feature type="compositionally biased region" description="Basic and acidic residues" evidence="1">
    <location>
        <begin position="533"/>
        <end position="551"/>
    </location>
</feature>
<accession>A0A1G6TFY6</accession>
<dbReference type="STRING" id="938405.SAMN02927895_03274"/>
<dbReference type="InterPro" id="IPR003692">
    <property type="entry name" value="Hydantoinase_B"/>
</dbReference>
<dbReference type="PANTHER" id="PTHR11365:SF23">
    <property type="entry name" value="HYPOTHETICAL 5-OXOPROLINASE (EUROFUNG)-RELATED"/>
    <property type="match status" value="1"/>
</dbReference>
<dbReference type="RefSeq" id="WP_245704766.1">
    <property type="nucleotide sequence ID" value="NZ_FMZX01000006.1"/>
</dbReference>
<dbReference type="AlphaFoldDB" id="A0A1G6TFY6"/>
<protein>
    <submittedName>
        <fullName evidence="3">N-methylhydantoinase B</fullName>
    </submittedName>
</protein>